<organism evidence="1 2">
    <name type="scientific">Blattamonas nauphoetae</name>
    <dbReference type="NCBI Taxonomy" id="2049346"/>
    <lineage>
        <taxon>Eukaryota</taxon>
        <taxon>Metamonada</taxon>
        <taxon>Preaxostyla</taxon>
        <taxon>Oxymonadida</taxon>
        <taxon>Blattamonas</taxon>
    </lineage>
</organism>
<gene>
    <name evidence="1" type="ORF">BLNAU_24041</name>
</gene>
<dbReference type="Proteomes" id="UP001281761">
    <property type="component" value="Unassembled WGS sequence"/>
</dbReference>
<sequence>MLVDEPPVHTNIDEEKAKQTICGDRILLRSAMLNSLLTLVTESDWALSTILDVEYIKPLEQYCEQTQPGDVQITLPKLLFLIEIALTALSTECKSDFATRSFLRKLEVSYPSTDSSSELVLFRTAVYNTGRACFRNQTTLHGILTFGWNCLCSQPHFPKNHCFSPETLN</sequence>
<evidence type="ECO:0000313" key="1">
    <source>
        <dbReference type="EMBL" id="KAK2941050.1"/>
    </source>
</evidence>
<comment type="caution">
    <text evidence="1">The sequence shown here is derived from an EMBL/GenBank/DDBJ whole genome shotgun (WGS) entry which is preliminary data.</text>
</comment>
<dbReference type="EMBL" id="JARBJD010000559">
    <property type="protein sequence ID" value="KAK2941050.1"/>
    <property type="molecule type" value="Genomic_DNA"/>
</dbReference>
<proteinExistence type="predicted"/>
<protein>
    <submittedName>
        <fullName evidence="1">Uncharacterized protein</fullName>
    </submittedName>
</protein>
<keyword evidence="2" id="KW-1185">Reference proteome</keyword>
<name>A0ABQ9WSN9_9EUKA</name>
<evidence type="ECO:0000313" key="2">
    <source>
        <dbReference type="Proteomes" id="UP001281761"/>
    </source>
</evidence>
<accession>A0ABQ9WSN9</accession>
<reference evidence="1 2" key="1">
    <citation type="journal article" date="2022" name="bioRxiv">
        <title>Genomics of Preaxostyla Flagellates Illuminates Evolutionary Transitions and the Path Towards Mitochondrial Loss.</title>
        <authorList>
            <person name="Novak L.V.F."/>
            <person name="Treitli S.C."/>
            <person name="Pyrih J."/>
            <person name="Halakuc P."/>
            <person name="Pipaliya S.V."/>
            <person name="Vacek V."/>
            <person name="Brzon O."/>
            <person name="Soukal P."/>
            <person name="Eme L."/>
            <person name="Dacks J.B."/>
            <person name="Karnkowska A."/>
            <person name="Elias M."/>
            <person name="Hampl V."/>
        </authorList>
    </citation>
    <scope>NUCLEOTIDE SEQUENCE [LARGE SCALE GENOMIC DNA]</scope>
    <source>
        <strain evidence="1">NAU3</strain>
        <tissue evidence="1">Gut</tissue>
    </source>
</reference>